<accession>A0ABY4W3P7</accession>
<keyword evidence="11" id="KW-1185">Reference proteome</keyword>
<evidence type="ECO:0000313" key="10">
    <source>
        <dbReference type="EMBL" id="USG61454.1"/>
    </source>
</evidence>
<comment type="similarity">
    <text evidence="1 8">Belongs to the cytidylate kinase family. Type 1 subfamily.</text>
</comment>
<dbReference type="HAMAP" id="MF_00238">
    <property type="entry name" value="Cytidyl_kinase_type1"/>
    <property type="match status" value="1"/>
</dbReference>
<keyword evidence="3 8" id="KW-0547">Nucleotide-binding</keyword>
<dbReference type="Pfam" id="PF02224">
    <property type="entry name" value="Cytidylate_kin"/>
    <property type="match status" value="1"/>
</dbReference>
<evidence type="ECO:0000313" key="11">
    <source>
        <dbReference type="Proteomes" id="UP001056291"/>
    </source>
</evidence>
<keyword evidence="8" id="KW-0963">Cytoplasm</keyword>
<dbReference type="RefSeq" id="WP_251934495.1">
    <property type="nucleotide sequence ID" value="NZ_CP098747.1"/>
</dbReference>
<dbReference type="CDD" id="cd02020">
    <property type="entry name" value="CMPK"/>
    <property type="match status" value="1"/>
</dbReference>
<evidence type="ECO:0000256" key="8">
    <source>
        <dbReference type="HAMAP-Rule" id="MF_00238"/>
    </source>
</evidence>
<evidence type="ECO:0000256" key="5">
    <source>
        <dbReference type="ARBA" id="ARBA00022840"/>
    </source>
</evidence>
<dbReference type="EMBL" id="CP098747">
    <property type="protein sequence ID" value="USG61454.1"/>
    <property type="molecule type" value="Genomic_DNA"/>
</dbReference>
<dbReference type="Proteomes" id="UP001056291">
    <property type="component" value="Chromosome"/>
</dbReference>
<feature type="binding site" evidence="8">
    <location>
        <begin position="7"/>
        <end position="15"/>
    </location>
    <ligand>
        <name>ATP</name>
        <dbReference type="ChEBI" id="CHEBI:30616"/>
    </ligand>
</feature>
<evidence type="ECO:0000256" key="4">
    <source>
        <dbReference type="ARBA" id="ARBA00022777"/>
    </source>
</evidence>
<reference evidence="10" key="1">
    <citation type="submission" date="2022-06" db="EMBL/GenBank/DDBJ databases">
        <title>Sneathiella actinostolidae sp. nov., isolated from a sea anemonein the Western Pacific Ocean.</title>
        <authorList>
            <person name="Wei M.J."/>
        </authorList>
    </citation>
    <scope>NUCLEOTIDE SEQUENCE</scope>
    <source>
        <strain evidence="10">PHK-P5</strain>
    </source>
</reference>
<dbReference type="InterPro" id="IPR003136">
    <property type="entry name" value="Cytidylate_kin"/>
</dbReference>
<dbReference type="GO" id="GO:0016301">
    <property type="term" value="F:kinase activity"/>
    <property type="evidence" value="ECO:0007669"/>
    <property type="project" value="UniProtKB-KW"/>
</dbReference>
<evidence type="ECO:0000256" key="7">
    <source>
        <dbReference type="ARBA" id="ARBA00048478"/>
    </source>
</evidence>
<evidence type="ECO:0000256" key="2">
    <source>
        <dbReference type="ARBA" id="ARBA00022679"/>
    </source>
</evidence>
<gene>
    <name evidence="8 10" type="primary">cmk</name>
    <name evidence="10" type="ORF">NBZ79_00495</name>
</gene>
<comment type="subcellular location">
    <subcellularLocation>
        <location evidence="8">Cytoplasm</location>
    </subcellularLocation>
</comment>
<proteinExistence type="inferred from homology"/>
<evidence type="ECO:0000256" key="1">
    <source>
        <dbReference type="ARBA" id="ARBA00009427"/>
    </source>
</evidence>
<dbReference type="SUPFAM" id="SSF52540">
    <property type="entry name" value="P-loop containing nucleoside triphosphate hydrolases"/>
    <property type="match status" value="1"/>
</dbReference>
<keyword evidence="4 8" id="KW-0418">Kinase</keyword>
<dbReference type="NCBIfam" id="TIGR00017">
    <property type="entry name" value="cmk"/>
    <property type="match status" value="1"/>
</dbReference>
<dbReference type="Gene3D" id="3.40.50.300">
    <property type="entry name" value="P-loop containing nucleotide triphosphate hydrolases"/>
    <property type="match status" value="1"/>
</dbReference>
<organism evidence="10 11">
    <name type="scientific">Sneathiella marina</name>
    <dbReference type="NCBI Taxonomy" id="2950108"/>
    <lineage>
        <taxon>Bacteria</taxon>
        <taxon>Pseudomonadati</taxon>
        <taxon>Pseudomonadota</taxon>
        <taxon>Alphaproteobacteria</taxon>
        <taxon>Sneathiellales</taxon>
        <taxon>Sneathiellaceae</taxon>
        <taxon>Sneathiella</taxon>
    </lineage>
</organism>
<protein>
    <recommendedName>
        <fullName evidence="8">Cytidylate kinase</fullName>
        <shortName evidence="8">CK</shortName>
        <ecNumber evidence="8">2.7.4.25</ecNumber>
    </recommendedName>
    <alternativeName>
        <fullName evidence="8">Cytidine monophosphate kinase</fullName>
        <shortName evidence="8">CMP kinase</shortName>
    </alternativeName>
</protein>
<evidence type="ECO:0000256" key="6">
    <source>
        <dbReference type="ARBA" id="ARBA00047615"/>
    </source>
</evidence>
<sequence>MIIAVDGPVAAGKGTLARRIAEKYGFHYLDTGALYRAVGLLMLKEGQDLSDVEAAANMAARVGEVSPEDPGLREESTGGAASIVANNSEVRAALLQYQRNFAHRKPGTVLDGRDIGTVVCPEAEVKLFITATAEIRARRRFDELIAKGNSVSYHDILADLKIRDARDQGRTTAPLKKAIDAHLLDTSKLDIEAALNAASVLIDNRLG</sequence>
<dbReference type="EC" id="2.7.4.25" evidence="8"/>
<comment type="catalytic activity">
    <reaction evidence="7 8">
        <text>CMP + ATP = CDP + ADP</text>
        <dbReference type="Rhea" id="RHEA:11600"/>
        <dbReference type="ChEBI" id="CHEBI:30616"/>
        <dbReference type="ChEBI" id="CHEBI:58069"/>
        <dbReference type="ChEBI" id="CHEBI:60377"/>
        <dbReference type="ChEBI" id="CHEBI:456216"/>
        <dbReference type="EC" id="2.7.4.25"/>
    </reaction>
</comment>
<feature type="domain" description="Cytidylate kinase" evidence="9">
    <location>
        <begin position="3"/>
        <end position="196"/>
    </location>
</feature>
<evidence type="ECO:0000256" key="3">
    <source>
        <dbReference type="ARBA" id="ARBA00022741"/>
    </source>
</evidence>
<comment type="catalytic activity">
    <reaction evidence="6 8">
        <text>dCMP + ATP = dCDP + ADP</text>
        <dbReference type="Rhea" id="RHEA:25094"/>
        <dbReference type="ChEBI" id="CHEBI:30616"/>
        <dbReference type="ChEBI" id="CHEBI:57566"/>
        <dbReference type="ChEBI" id="CHEBI:58593"/>
        <dbReference type="ChEBI" id="CHEBI:456216"/>
        <dbReference type="EC" id="2.7.4.25"/>
    </reaction>
</comment>
<dbReference type="InterPro" id="IPR027417">
    <property type="entry name" value="P-loop_NTPase"/>
</dbReference>
<name>A0ABY4W3P7_9PROT</name>
<keyword evidence="5 8" id="KW-0067">ATP-binding</keyword>
<dbReference type="InterPro" id="IPR011994">
    <property type="entry name" value="Cytidylate_kinase_dom"/>
</dbReference>
<keyword evidence="2 8" id="KW-0808">Transferase</keyword>
<evidence type="ECO:0000259" key="9">
    <source>
        <dbReference type="Pfam" id="PF02224"/>
    </source>
</evidence>